<dbReference type="Gene3D" id="1.20.1600.10">
    <property type="entry name" value="Outer membrane efflux proteins (OEP)"/>
    <property type="match status" value="1"/>
</dbReference>
<keyword evidence="2" id="KW-1134">Transmembrane beta strand</keyword>
<dbReference type="NCBIfam" id="TIGR01845">
    <property type="entry name" value="outer_NodT"/>
    <property type="match status" value="1"/>
</dbReference>
<dbReference type="OrthoDB" id="9783100at2"/>
<dbReference type="GO" id="GO:0015562">
    <property type="term" value="F:efflux transmembrane transporter activity"/>
    <property type="evidence" value="ECO:0007669"/>
    <property type="project" value="InterPro"/>
</dbReference>
<evidence type="ECO:0000313" key="4">
    <source>
        <dbReference type="EMBL" id="AXK43666.1"/>
    </source>
</evidence>
<keyword evidence="2" id="KW-0564">Palmitate</keyword>
<dbReference type="Proteomes" id="UP000254508">
    <property type="component" value="Chromosome"/>
</dbReference>
<evidence type="ECO:0000256" key="2">
    <source>
        <dbReference type="RuleBase" id="RU362097"/>
    </source>
</evidence>
<dbReference type="AlphaFoldDB" id="A0A345YIB4"/>
<dbReference type="PROSITE" id="PS51257">
    <property type="entry name" value="PROKAR_LIPOPROTEIN"/>
    <property type="match status" value="1"/>
</dbReference>
<dbReference type="KEGG" id="err:DVR09_13555"/>
<organism evidence="4 5">
    <name type="scientific">Erythrobacter aureus</name>
    <dbReference type="NCBI Taxonomy" id="2182384"/>
    <lineage>
        <taxon>Bacteria</taxon>
        <taxon>Pseudomonadati</taxon>
        <taxon>Pseudomonadota</taxon>
        <taxon>Alphaproteobacteria</taxon>
        <taxon>Sphingomonadales</taxon>
        <taxon>Erythrobacteraceae</taxon>
        <taxon>Erythrobacter/Porphyrobacter group</taxon>
        <taxon>Erythrobacter</taxon>
    </lineage>
</organism>
<feature type="compositionally biased region" description="Polar residues" evidence="3">
    <location>
        <begin position="102"/>
        <end position="112"/>
    </location>
</feature>
<dbReference type="Pfam" id="PF02321">
    <property type="entry name" value="OEP"/>
    <property type="match status" value="2"/>
</dbReference>
<evidence type="ECO:0000313" key="5">
    <source>
        <dbReference type="Proteomes" id="UP000254508"/>
    </source>
</evidence>
<dbReference type="InterPro" id="IPR010131">
    <property type="entry name" value="MdtP/NodT-like"/>
</dbReference>
<dbReference type="Gene3D" id="2.20.200.10">
    <property type="entry name" value="Outer membrane efflux proteins (OEP)"/>
    <property type="match status" value="1"/>
</dbReference>
<dbReference type="InterPro" id="IPR003423">
    <property type="entry name" value="OMP_efflux"/>
</dbReference>
<name>A0A345YIB4_9SPHN</name>
<comment type="subcellular location">
    <subcellularLocation>
        <location evidence="2">Cell membrane</location>
        <topology evidence="2">Lipid-anchor</topology>
    </subcellularLocation>
</comment>
<comment type="similarity">
    <text evidence="1 2">Belongs to the outer membrane factor (OMF) (TC 1.B.17) family.</text>
</comment>
<dbReference type="EMBL" id="CP031357">
    <property type="protein sequence ID" value="AXK43666.1"/>
    <property type="molecule type" value="Genomic_DNA"/>
</dbReference>
<dbReference type="PANTHER" id="PTHR30203">
    <property type="entry name" value="OUTER MEMBRANE CATION EFFLUX PROTEIN"/>
    <property type="match status" value="1"/>
</dbReference>
<reference evidence="5" key="1">
    <citation type="submission" date="2018-07" db="EMBL/GenBank/DDBJ databases">
        <title>Genome sequence of Erythrobacter strain YH-07, an antagonistic bacterium isolated from Yellow Sea.</title>
        <authorList>
            <person name="Tang T."/>
            <person name="Liu Q."/>
            <person name="Sun X."/>
        </authorList>
    </citation>
    <scope>NUCLEOTIDE SEQUENCE [LARGE SCALE GENOMIC DNA]</scope>
    <source>
        <strain evidence="5">YH-07</strain>
    </source>
</reference>
<keyword evidence="2" id="KW-0449">Lipoprotein</keyword>
<proteinExistence type="inferred from homology"/>
<keyword evidence="2" id="KW-0472">Membrane</keyword>
<evidence type="ECO:0000256" key="3">
    <source>
        <dbReference type="SAM" id="MobiDB-lite"/>
    </source>
</evidence>
<dbReference type="GO" id="GO:0005886">
    <property type="term" value="C:plasma membrane"/>
    <property type="evidence" value="ECO:0007669"/>
    <property type="project" value="UniProtKB-SubCell"/>
</dbReference>
<evidence type="ECO:0000256" key="1">
    <source>
        <dbReference type="ARBA" id="ARBA00007613"/>
    </source>
</evidence>
<sequence length="468" mass="48360">MPRAFFLTASALALASCAAGPPPEIATPVPVLPESFLFAPDTQQETTLAGLLPVDDPAFDTLAAQALASSPTLAEAAARVEQARAGAARAGAERLPDIGANASVTGTRTNPASFGGDLPPGVTFDTERVSYAANLTARWDLDLFGRLRAQERAALARIDSANASRRAVRNALLAEIAASVIDWRTVEARDAEVRSDLASARELARLADVRERAGIAPGFDRVRAEGSAASSRSRLAALESERTRLLGRLVTLTAQSGAQVRAALAQGEADAHLPAPPETLPSALLANRPDVLAAAATLAAEDAELAATARRRFPTFDLSGAIGLLAFGIGDVFDSESVVGSLAATIAGPLLDFGRIQAEIDGAAAEKKAAFEAYRGTVYTALGDAEAGYGLVAAADVEARAAAAEAANLQRAARLANTRYEAGLADFLTVLEARRAADASGERAAAALGRARRARVLLWQALGGNDLP</sequence>
<dbReference type="PANTHER" id="PTHR30203:SF25">
    <property type="entry name" value="OUTER MEMBRANE PROTEIN-RELATED"/>
    <property type="match status" value="1"/>
</dbReference>
<keyword evidence="5" id="KW-1185">Reference proteome</keyword>
<dbReference type="SUPFAM" id="SSF56954">
    <property type="entry name" value="Outer membrane efflux proteins (OEP)"/>
    <property type="match status" value="1"/>
</dbReference>
<protein>
    <submittedName>
        <fullName evidence="4">Multidrug transporter</fullName>
    </submittedName>
</protein>
<gene>
    <name evidence="4" type="ORF">DVR09_13555</name>
</gene>
<feature type="region of interest" description="Disordered" evidence="3">
    <location>
        <begin position="100"/>
        <end position="119"/>
    </location>
</feature>
<keyword evidence="2" id="KW-0812">Transmembrane</keyword>
<accession>A0A345YIB4</accession>